<dbReference type="Pfam" id="PF05007">
    <property type="entry name" value="Mannosyl_trans"/>
    <property type="match status" value="1"/>
</dbReference>
<evidence type="ECO:0000313" key="14">
    <source>
        <dbReference type="EMBL" id="KAK7873087.1"/>
    </source>
</evidence>
<dbReference type="GO" id="GO:1990529">
    <property type="term" value="C:glycosylphosphatidylinositol-mannosyltransferase I complex"/>
    <property type="evidence" value="ECO:0007669"/>
    <property type="project" value="TreeGrafter"/>
</dbReference>
<feature type="transmembrane region" description="Helical" evidence="13">
    <location>
        <begin position="207"/>
        <end position="230"/>
    </location>
</feature>
<proteinExistence type="inferred from homology"/>
<dbReference type="PANTHER" id="PTHR12886">
    <property type="entry name" value="PIG-M MANNOSYLTRANSFERASE"/>
    <property type="match status" value="1"/>
</dbReference>
<comment type="caution">
    <text evidence="14">The sequence shown here is derived from an EMBL/GenBank/DDBJ whole genome shotgun (WGS) entry which is preliminary data.</text>
</comment>
<dbReference type="GO" id="GO:0004376">
    <property type="term" value="F:GPI mannosyltransferase activity"/>
    <property type="evidence" value="ECO:0007669"/>
    <property type="project" value="InterPro"/>
</dbReference>
<comment type="subcellular location">
    <subcellularLocation>
        <location evidence="1 13">Endoplasmic reticulum membrane</location>
        <topology evidence="1 13">Multi-pass membrane protein</topology>
    </subcellularLocation>
</comment>
<dbReference type="InterPro" id="IPR007704">
    <property type="entry name" value="PIG-M"/>
</dbReference>
<evidence type="ECO:0000256" key="11">
    <source>
        <dbReference type="ARBA" id="ARBA00093408"/>
    </source>
</evidence>
<evidence type="ECO:0000256" key="9">
    <source>
        <dbReference type="ARBA" id="ARBA00022989"/>
    </source>
</evidence>
<evidence type="ECO:0000256" key="1">
    <source>
        <dbReference type="ARBA" id="ARBA00004477"/>
    </source>
</evidence>
<evidence type="ECO:0000256" key="7">
    <source>
        <dbReference type="ARBA" id="ARBA00022692"/>
    </source>
</evidence>
<evidence type="ECO:0000256" key="13">
    <source>
        <dbReference type="RuleBase" id="RU365064"/>
    </source>
</evidence>
<feature type="transmembrane region" description="Helical" evidence="13">
    <location>
        <begin position="297"/>
        <end position="319"/>
    </location>
</feature>
<protein>
    <recommendedName>
        <fullName evidence="12 13">GPI alpha-1,4-mannosyltransferase I, catalytic subunit</fullName>
        <ecNumber evidence="13">2.4.1.-</ecNumber>
    </recommendedName>
    <alternativeName>
        <fullName evidence="13">GPI mannosyltransferase I</fullName>
    </alternativeName>
</protein>
<evidence type="ECO:0000256" key="5">
    <source>
        <dbReference type="ARBA" id="ARBA00022676"/>
    </source>
</evidence>
<accession>A0AAN9ZG71</accession>
<evidence type="ECO:0000256" key="8">
    <source>
        <dbReference type="ARBA" id="ARBA00022824"/>
    </source>
</evidence>
<evidence type="ECO:0000256" key="2">
    <source>
        <dbReference type="ARBA" id="ARBA00004687"/>
    </source>
</evidence>
<keyword evidence="4 13" id="KW-0337">GPI-anchor biosynthesis</keyword>
<reference evidence="14 15" key="1">
    <citation type="submission" date="2024-03" db="EMBL/GenBank/DDBJ databases">
        <title>The genome assembly and annotation of the cricket Gryllus longicercus Weissman &amp; Gray.</title>
        <authorList>
            <person name="Szrajer S."/>
            <person name="Gray D."/>
            <person name="Ylla G."/>
        </authorList>
    </citation>
    <scope>NUCLEOTIDE SEQUENCE [LARGE SCALE GENOMIC DNA]</scope>
    <source>
        <strain evidence="14">DAG 2021-001</strain>
        <tissue evidence="14">Whole body minus gut</tissue>
    </source>
</reference>
<sequence length="404" mass="46604">MEGIQKHLFTAFTLRMILITYGVFHDRLFPVAYTDIDYKVFTDAARHAWEGRSPYDRVTYRYPPLIAWLLIPNLWLAIWGKLLFSVADVLVGWLIYKLAARQGCTQSKAIFCAKTWLYNPIAIIISTRGNSDALSAALVLSSLLFVIQNKVRPLWAGVLLGLAIHVRLYPIAFSLPMYLCMGPRPTGKKKQWQNRMFAVLWPNSSRLMITLACVFTLAFLTGIGWLMYGWPCLDESILYHLRRRDTRHNFSVYFYLLYLGVGQPLALWQRVAMLFPQAILLFALSVTFGTRRNTLPFCLLTQAIVMVVYNTVVTAQYFVWFLSLLPPIIPFLDIRWKEVVRIVLVWVGAQVTWLVPAYLLEFKGSNSFLHIWFHGLAFFCASIFALGCLIKAYCPPDARRFKWE</sequence>
<dbReference type="Proteomes" id="UP001378592">
    <property type="component" value="Unassembled WGS sequence"/>
</dbReference>
<evidence type="ECO:0000256" key="4">
    <source>
        <dbReference type="ARBA" id="ARBA00022502"/>
    </source>
</evidence>
<evidence type="ECO:0000256" key="6">
    <source>
        <dbReference type="ARBA" id="ARBA00022679"/>
    </source>
</evidence>
<feature type="transmembrane region" description="Helical" evidence="13">
    <location>
        <begin position="339"/>
        <end position="359"/>
    </location>
</feature>
<comment type="similarity">
    <text evidence="3 13">Belongs to the PIGM family.</text>
</comment>
<dbReference type="GO" id="GO:0005789">
    <property type="term" value="C:endoplasmic reticulum membrane"/>
    <property type="evidence" value="ECO:0007669"/>
    <property type="project" value="UniProtKB-SubCell"/>
</dbReference>
<keyword evidence="7 13" id="KW-0812">Transmembrane</keyword>
<dbReference type="EC" id="2.4.1.-" evidence="13"/>
<dbReference type="GO" id="GO:0006506">
    <property type="term" value="P:GPI anchor biosynthetic process"/>
    <property type="evidence" value="ECO:0007669"/>
    <property type="project" value="UniProtKB-KW"/>
</dbReference>
<comment type="pathway">
    <text evidence="2 13">Glycolipid biosynthesis; glycosylphosphatidylinositol-anchor biosynthesis.</text>
</comment>
<comment type="function">
    <text evidence="11 13">Catalytic subunit of the glycosylphosphatidylinositol-mannosyltransferase I complex which catalyzes the transfer of the first mannose, via an alpha-1,4 bond from a dolichol-phosphate-mannose (Dol-P-Man) to the glucosaminyl acyl phosphatidylinositol (GlcN-(acyl)PI) intermediate to generate alpha-D-Man-(1-&gt;4)-alpha-D-GlcN-(1-&gt;6)-(1-radyl,2-acyl-sn-glycero-3-phospho)-2-acyl-inositol and participates in the sixth step of the glycosylphosphatidylinositol-anchor biosynthesis.</text>
</comment>
<feature type="transmembrane region" description="Helical" evidence="13">
    <location>
        <begin position="7"/>
        <end position="24"/>
    </location>
</feature>
<dbReference type="GO" id="GO:0051751">
    <property type="term" value="F:alpha-1,4-mannosyltransferase activity"/>
    <property type="evidence" value="ECO:0007669"/>
    <property type="project" value="InterPro"/>
</dbReference>
<keyword evidence="10 13" id="KW-0472">Membrane</keyword>
<keyword evidence="9 13" id="KW-1133">Transmembrane helix</keyword>
<name>A0AAN9ZG71_9ORTH</name>
<evidence type="ECO:0000313" key="15">
    <source>
        <dbReference type="Proteomes" id="UP001378592"/>
    </source>
</evidence>
<feature type="transmembrane region" description="Helical" evidence="13">
    <location>
        <begin position="250"/>
        <end position="268"/>
    </location>
</feature>
<organism evidence="14 15">
    <name type="scientific">Gryllus longicercus</name>
    <dbReference type="NCBI Taxonomy" id="2509291"/>
    <lineage>
        <taxon>Eukaryota</taxon>
        <taxon>Metazoa</taxon>
        <taxon>Ecdysozoa</taxon>
        <taxon>Arthropoda</taxon>
        <taxon>Hexapoda</taxon>
        <taxon>Insecta</taxon>
        <taxon>Pterygota</taxon>
        <taxon>Neoptera</taxon>
        <taxon>Polyneoptera</taxon>
        <taxon>Orthoptera</taxon>
        <taxon>Ensifera</taxon>
        <taxon>Gryllidea</taxon>
        <taxon>Grylloidea</taxon>
        <taxon>Gryllidae</taxon>
        <taxon>Gryllinae</taxon>
        <taxon>Gryllus</taxon>
    </lineage>
</organism>
<dbReference type="AlphaFoldDB" id="A0AAN9ZG71"/>
<feature type="transmembrane region" description="Helical" evidence="13">
    <location>
        <begin position="154"/>
        <end position="179"/>
    </location>
</feature>
<evidence type="ECO:0000256" key="3">
    <source>
        <dbReference type="ARBA" id="ARBA00011071"/>
    </source>
</evidence>
<keyword evidence="5 13" id="KW-0328">Glycosyltransferase</keyword>
<keyword evidence="8 13" id="KW-0256">Endoplasmic reticulum</keyword>
<keyword evidence="6 13" id="KW-0808">Transferase</keyword>
<dbReference type="EMBL" id="JAZDUA010000017">
    <property type="protein sequence ID" value="KAK7873087.1"/>
    <property type="molecule type" value="Genomic_DNA"/>
</dbReference>
<keyword evidence="15" id="KW-1185">Reference proteome</keyword>
<evidence type="ECO:0000256" key="10">
    <source>
        <dbReference type="ARBA" id="ARBA00023136"/>
    </source>
</evidence>
<evidence type="ECO:0000256" key="12">
    <source>
        <dbReference type="ARBA" id="ARBA00093608"/>
    </source>
</evidence>
<gene>
    <name evidence="14" type="ORF">R5R35_000368</name>
</gene>
<dbReference type="PANTHER" id="PTHR12886:SF0">
    <property type="entry name" value="GPI MANNOSYLTRANSFERASE 1"/>
    <property type="match status" value="1"/>
</dbReference>
<feature type="transmembrane region" description="Helical" evidence="13">
    <location>
        <begin position="371"/>
        <end position="393"/>
    </location>
</feature>
<feature type="transmembrane region" description="Helical" evidence="13">
    <location>
        <begin position="74"/>
        <end position="96"/>
    </location>
</feature>